<accession>Q492Y1</accession>
<gene>
    <name evidence="2" type="ordered locus">BPEN_336</name>
</gene>
<dbReference type="Proteomes" id="UP000007794">
    <property type="component" value="Chromosome"/>
</dbReference>
<sequence>MVFGFYECIIYTINFNISNESIFYIYICFSVIIKGLLCNYIKYILDS</sequence>
<evidence type="ECO:0000313" key="2">
    <source>
        <dbReference type="EMBL" id="AAZ41259.1"/>
    </source>
</evidence>
<proteinExistence type="predicted"/>
<protein>
    <submittedName>
        <fullName evidence="2">Uncharacterized protein</fullName>
    </submittedName>
</protein>
<keyword evidence="3" id="KW-1185">Reference proteome</keyword>
<name>Q492Y1_BLOPB</name>
<keyword evidence="1" id="KW-1133">Transmembrane helix</keyword>
<keyword evidence="1" id="KW-0472">Membrane</keyword>
<organism evidence="2 3">
    <name type="scientific">Blochmanniella pennsylvanica (strain BPEN)</name>
    <dbReference type="NCBI Taxonomy" id="291272"/>
    <lineage>
        <taxon>Bacteria</taxon>
        <taxon>Pseudomonadati</taxon>
        <taxon>Pseudomonadota</taxon>
        <taxon>Gammaproteobacteria</taxon>
        <taxon>Enterobacterales</taxon>
        <taxon>Enterobacteriaceae</taxon>
        <taxon>ant endosymbionts</taxon>
        <taxon>Candidatus Blochmanniella</taxon>
    </lineage>
</organism>
<evidence type="ECO:0000256" key="1">
    <source>
        <dbReference type="SAM" id="Phobius"/>
    </source>
</evidence>
<feature type="transmembrane region" description="Helical" evidence="1">
    <location>
        <begin position="23"/>
        <end position="45"/>
    </location>
</feature>
<evidence type="ECO:0000313" key="3">
    <source>
        <dbReference type="Proteomes" id="UP000007794"/>
    </source>
</evidence>
<dbReference type="KEGG" id="bpn:BPEN_336"/>
<dbReference type="EMBL" id="CP000016">
    <property type="protein sequence ID" value="AAZ41259.1"/>
    <property type="molecule type" value="Genomic_DNA"/>
</dbReference>
<keyword evidence="1" id="KW-0812">Transmembrane</keyword>
<dbReference type="AlphaFoldDB" id="Q492Y1"/>
<dbReference type="HOGENOM" id="CLU_3165248_0_0_6"/>
<reference evidence="2 3" key="1">
    <citation type="journal article" date="2005" name="Genome Res.">
        <title>Genome sequence of Blochmannia pennsylvanicus indicates parallel evolutionary trends among bacterial mutualists of insects.</title>
        <authorList>
            <person name="Degnan P.H."/>
            <person name="Lazarus A.B."/>
            <person name="Wernegreen J.J."/>
        </authorList>
    </citation>
    <scope>NUCLEOTIDE SEQUENCE [LARGE SCALE GENOMIC DNA]</scope>
    <source>
        <strain evidence="2 3">BPEN</strain>
    </source>
</reference>